<keyword evidence="2" id="KW-1185">Reference proteome</keyword>
<dbReference type="Proteomes" id="UP001652625">
    <property type="component" value="Chromosome 09"/>
</dbReference>
<proteinExistence type="predicted"/>
<keyword evidence="1" id="KW-0812">Transmembrane</keyword>
<name>A0ABM4CH11_HYDVU</name>
<keyword evidence="1" id="KW-0472">Membrane</keyword>
<keyword evidence="1" id="KW-1133">Transmembrane helix</keyword>
<feature type="transmembrane region" description="Helical" evidence="1">
    <location>
        <begin position="106"/>
        <end position="125"/>
    </location>
</feature>
<sequence length="293" mass="33867">MNYVCLCRLLNVVLNIMMLNLRFCRFIVPIHFQKTVISKDVLRQINLRITRSIYNKPILFQHKPQYEYDERTDSFHPIDSLQSAANNKENKNKNFSYFVKRTARNIFLLTGGIVWGTLIFIALFVEIKEEDLSELDVDLFKDSSNQARLLAFFDLAQSKSDLLSMFNLEKSKNENVIENAHVKGKAFLNALTKVKENSIVKENLGEPVQLCGYRAASKINNMVKNFKRNTTDKDYKKNIWKVECVIEGTKGLALVHLSFERKDKASPWEVTYLQVTKLDASMHSLIEDSTLLS</sequence>
<evidence type="ECO:0000256" key="1">
    <source>
        <dbReference type="SAM" id="Phobius"/>
    </source>
</evidence>
<gene>
    <name evidence="3" type="primary">LOC136084611</name>
</gene>
<evidence type="ECO:0000313" key="2">
    <source>
        <dbReference type="Proteomes" id="UP001652625"/>
    </source>
</evidence>
<organism evidence="2 3">
    <name type="scientific">Hydra vulgaris</name>
    <name type="common">Hydra</name>
    <name type="synonym">Hydra attenuata</name>
    <dbReference type="NCBI Taxonomy" id="6087"/>
    <lineage>
        <taxon>Eukaryota</taxon>
        <taxon>Metazoa</taxon>
        <taxon>Cnidaria</taxon>
        <taxon>Hydrozoa</taxon>
        <taxon>Hydroidolina</taxon>
        <taxon>Anthoathecata</taxon>
        <taxon>Aplanulata</taxon>
        <taxon>Hydridae</taxon>
        <taxon>Hydra</taxon>
    </lineage>
</organism>
<protein>
    <submittedName>
        <fullName evidence="3">Uncharacterized protein LOC136084611 isoform X1</fullName>
    </submittedName>
</protein>
<dbReference type="GeneID" id="136084611"/>
<accession>A0ABM4CH11</accession>
<evidence type="ECO:0000313" key="3">
    <source>
        <dbReference type="RefSeq" id="XP_065660999.1"/>
    </source>
</evidence>
<reference evidence="3" key="1">
    <citation type="submission" date="2025-08" db="UniProtKB">
        <authorList>
            <consortium name="RefSeq"/>
        </authorList>
    </citation>
    <scope>IDENTIFICATION</scope>
</reference>
<dbReference type="RefSeq" id="XP_065660999.1">
    <property type="nucleotide sequence ID" value="XM_065804927.1"/>
</dbReference>